<dbReference type="RefSeq" id="XP_026276180.2">
    <property type="nucleotide sequence ID" value="XM_026420395.2"/>
</dbReference>
<sequence length="624" mass="71416">MSSPLMEHRRYHKHRTKIKPKKRNAKSSHFKESHSKVNQLPRITDKRLTNKNGFNLKGAISTSPCSRGTKAHNVKKGTVDYDLKRLLQDAKNKVSKDISNSASTCSTFSSDRDDSIDLVDPLIEKVRKEKSKRSCGSFPAFPPKYKHHTKEVTASSSPENDISILVNNDDDSSNFKDQDLLFQGNSSGSTATRRVDLHNSSGNSVPTIRKRPSFSVRQKFAAGIVDSLVLEGKKQFPIENDCVSHWQRDVASNLTELFRKRHGIFLHSTYSLESDEVHKKDASLQKELLGKESDKPLDQDTRLYQLLGKESDKPLDQDTRLYHNRDKMGVENKIVTNSNVERKMIDQNPMLCSKSEKDFKQKSTEAWVKAIHPDFQNNDKFYSKKKCQKDKISVPPCETTNQTETEFLKNFKKSAVVKSTENPFKILSQPAPLWNEREKNIFWPTSPVLSPVIDHVPPAPIPHYSEVGCQLNSNHGHFSKKSKIDLYNKDGFCSRENGVNWYQDSPNAAIEPPKPHTSWFSWLKGSKEKGDPLSSADHFEFNPPVSKRSKNHIEKVYDQSKNKAISLANTSEMWGQFPKIARRSYESYPREIKIEDLGYKKQEHVSNKTSLNSQYIKFSPRRMF</sequence>
<dbReference type="KEGG" id="foc:113204989"/>
<reference evidence="3" key="1">
    <citation type="submission" date="2025-08" db="UniProtKB">
        <authorList>
            <consortium name="RefSeq"/>
        </authorList>
    </citation>
    <scope>IDENTIFICATION</scope>
    <source>
        <tissue evidence="3">Whole organism</tissue>
    </source>
</reference>
<name>A0A6J1SAA0_FRAOC</name>
<organism evidence="2 3">
    <name type="scientific">Frankliniella occidentalis</name>
    <name type="common">Western flower thrips</name>
    <name type="synonym">Euthrips occidentalis</name>
    <dbReference type="NCBI Taxonomy" id="133901"/>
    <lineage>
        <taxon>Eukaryota</taxon>
        <taxon>Metazoa</taxon>
        <taxon>Ecdysozoa</taxon>
        <taxon>Arthropoda</taxon>
        <taxon>Hexapoda</taxon>
        <taxon>Insecta</taxon>
        <taxon>Pterygota</taxon>
        <taxon>Neoptera</taxon>
        <taxon>Paraneoptera</taxon>
        <taxon>Thysanoptera</taxon>
        <taxon>Terebrantia</taxon>
        <taxon>Thripoidea</taxon>
        <taxon>Thripidae</taxon>
        <taxon>Frankliniella</taxon>
    </lineage>
</organism>
<gene>
    <name evidence="3" type="primary">LOC113204989</name>
</gene>
<feature type="region of interest" description="Disordered" evidence="1">
    <location>
        <begin position="1"/>
        <end position="38"/>
    </location>
</feature>
<dbReference type="GeneID" id="113204989"/>
<dbReference type="AlphaFoldDB" id="A0A6J1SAA0"/>
<evidence type="ECO:0000313" key="2">
    <source>
        <dbReference type="Proteomes" id="UP000504606"/>
    </source>
</evidence>
<evidence type="ECO:0000313" key="3">
    <source>
        <dbReference type="RefSeq" id="XP_026276180.2"/>
    </source>
</evidence>
<accession>A0A6J1SAA0</accession>
<proteinExistence type="predicted"/>
<feature type="compositionally biased region" description="Basic residues" evidence="1">
    <location>
        <begin position="9"/>
        <end position="28"/>
    </location>
</feature>
<protein>
    <submittedName>
        <fullName evidence="3">Uncharacterized protein LOC113204989</fullName>
    </submittedName>
</protein>
<keyword evidence="2" id="KW-1185">Reference proteome</keyword>
<feature type="region of interest" description="Disordered" evidence="1">
    <location>
        <begin position="187"/>
        <end position="206"/>
    </location>
</feature>
<dbReference type="Proteomes" id="UP000504606">
    <property type="component" value="Unplaced"/>
</dbReference>
<evidence type="ECO:0000256" key="1">
    <source>
        <dbReference type="SAM" id="MobiDB-lite"/>
    </source>
</evidence>